<keyword evidence="2" id="KW-1133">Transmembrane helix</keyword>
<keyword evidence="4" id="KW-1185">Reference proteome</keyword>
<name>A0ABT9YET4_9BACI</name>
<proteinExistence type="predicted"/>
<evidence type="ECO:0000313" key="4">
    <source>
        <dbReference type="Proteomes" id="UP001225034"/>
    </source>
</evidence>
<reference evidence="3 4" key="1">
    <citation type="submission" date="2023-07" db="EMBL/GenBank/DDBJ databases">
        <title>Genomic Encyclopedia of Type Strains, Phase IV (KMG-IV): sequencing the most valuable type-strain genomes for metagenomic binning, comparative biology and taxonomic classification.</title>
        <authorList>
            <person name="Goeker M."/>
        </authorList>
    </citation>
    <scope>NUCLEOTIDE SEQUENCE [LARGE SCALE GENOMIC DNA]</scope>
    <source>
        <strain evidence="3 4">DSM 19154</strain>
    </source>
</reference>
<keyword evidence="3" id="KW-0282">Flagellum</keyword>
<keyword evidence="1" id="KW-0175">Coiled coil</keyword>
<accession>A0ABT9YET4</accession>
<gene>
    <name evidence="3" type="ORF">J2S05_001116</name>
</gene>
<dbReference type="SUPFAM" id="SSF158791">
    <property type="entry name" value="MgtE N-terminal domain-like"/>
    <property type="match status" value="1"/>
</dbReference>
<dbReference type="Proteomes" id="UP001225034">
    <property type="component" value="Unassembled WGS sequence"/>
</dbReference>
<feature type="coiled-coil region" evidence="1">
    <location>
        <begin position="78"/>
        <end position="126"/>
    </location>
</feature>
<feature type="transmembrane region" description="Helical" evidence="2">
    <location>
        <begin position="14"/>
        <end position="37"/>
    </location>
</feature>
<protein>
    <submittedName>
        <fullName evidence="3">Flagellar motility protein MotE (MotC chaperone)</fullName>
    </submittedName>
</protein>
<evidence type="ECO:0000256" key="1">
    <source>
        <dbReference type="SAM" id="Coils"/>
    </source>
</evidence>
<keyword evidence="3" id="KW-0969">Cilium</keyword>
<organism evidence="3 4">
    <name type="scientific">Alkalicoccobacillus murimartini</name>
    <dbReference type="NCBI Taxonomy" id="171685"/>
    <lineage>
        <taxon>Bacteria</taxon>
        <taxon>Bacillati</taxon>
        <taxon>Bacillota</taxon>
        <taxon>Bacilli</taxon>
        <taxon>Bacillales</taxon>
        <taxon>Bacillaceae</taxon>
        <taxon>Alkalicoccobacillus</taxon>
    </lineage>
</organism>
<evidence type="ECO:0000313" key="3">
    <source>
        <dbReference type="EMBL" id="MDQ0206342.1"/>
    </source>
</evidence>
<sequence>MTNEKKKGSGLKTFLLAVVFPLVVVLMLALFFIGPLIGIDVIEGGKKWAAETPVLSSFVSDETEDSITETPNDLKSQNESLLVELEQTKSMLQETELTLSDTREQLESLETDQAELQQTNASEEAGQLTSDGSKDLAKTYELMSAKAAAAILNELSVEEIVVQLADVKPETKSAILAKMETEKAAALVREWSEALN</sequence>
<keyword evidence="2" id="KW-0472">Membrane</keyword>
<dbReference type="RefSeq" id="WP_306980668.1">
    <property type="nucleotide sequence ID" value="NZ_JAUSUA010000001.1"/>
</dbReference>
<dbReference type="EMBL" id="JAUSUA010000001">
    <property type="protein sequence ID" value="MDQ0206342.1"/>
    <property type="molecule type" value="Genomic_DNA"/>
</dbReference>
<comment type="caution">
    <text evidence="3">The sequence shown here is derived from an EMBL/GenBank/DDBJ whole genome shotgun (WGS) entry which is preliminary data.</text>
</comment>
<keyword evidence="2" id="KW-0812">Transmembrane</keyword>
<evidence type="ECO:0000256" key="2">
    <source>
        <dbReference type="SAM" id="Phobius"/>
    </source>
</evidence>
<keyword evidence="3" id="KW-0966">Cell projection</keyword>